<keyword evidence="2" id="KW-1185">Reference proteome</keyword>
<evidence type="ECO:0008006" key="3">
    <source>
        <dbReference type="Google" id="ProtNLM"/>
    </source>
</evidence>
<evidence type="ECO:0000313" key="1">
    <source>
        <dbReference type="EMBL" id="CAK0857937.1"/>
    </source>
</evidence>
<gene>
    <name evidence="1" type="ORF">PCOR1329_LOCUS47875</name>
</gene>
<protein>
    <recommendedName>
        <fullName evidence="3">RNA-directed RNA polymerase</fullName>
    </recommendedName>
</protein>
<name>A0ABN9UGK8_9DINO</name>
<organism evidence="1 2">
    <name type="scientific">Prorocentrum cordatum</name>
    <dbReference type="NCBI Taxonomy" id="2364126"/>
    <lineage>
        <taxon>Eukaryota</taxon>
        <taxon>Sar</taxon>
        <taxon>Alveolata</taxon>
        <taxon>Dinophyceae</taxon>
        <taxon>Prorocentrales</taxon>
        <taxon>Prorocentraceae</taxon>
        <taxon>Prorocentrum</taxon>
    </lineage>
</organism>
<evidence type="ECO:0000313" key="2">
    <source>
        <dbReference type="Proteomes" id="UP001189429"/>
    </source>
</evidence>
<comment type="caution">
    <text evidence="1">The sequence shown here is derived from an EMBL/GenBank/DDBJ whole genome shotgun (WGS) entry which is preliminary data.</text>
</comment>
<dbReference type="EMBL" id="CAUYUJ010015771">
    <property type="protein sequence ID" value="CAK0857937.1"/>
    <property type="molecule type" value="Genomic_DNA"/>
</dbReference>
<reference evidence="1" key="1">
    <citation type="submission" date="2023-10" db="EMBL/GenBank/DDBJ databases">
        <authorList>
            <person name="Chen Y."/>
            <person name="Shah S."/>
            <person name="Dougan E. K."/>
            <person name="Thang M."/>
            <person name="Chan C."/>
        </authorList>
    </citation>
    <scope>NUCLEOTIDE SEQUENCE [LARGE SCALE GENOMIC DNA]</scope>
</reference>
<dbReference type="Proteomes" id="UP001189429">
    <property type="component" value="Unassembled WGS sequence"/>
</dbReference>
<accession>A0ABN9UGK8</accession>
<proteinExistence type="predicted"/>
<sequence length="153" mass="17984">MPDKTSPRFEASLPERHFDGLRLSSRRTLSLVQTLYFVDPSRARFRSLLTSLTNRHVNVKLRLKLFNATVTPTLVYGLETCALDQKELDHLDITQRKMLRRIVGWVFDDSDSWEDAGRRMKQRLESARRLHYIADWSSVVSKRKKHLLSRCLN</sequence>